<dbReference type="Proteomes" id="UP000548867">
    <property type="component" value="Unassembled WGS sequence"/>
</dbReference>
<dbReference type="Gene3D" id="3.40.50.150">
    <property type="entry name" value="Vaccinia Virus protein VP39"/>
    <property type="match status" value="1"/>
</dbReference>
<protein>
    <submittedName>
        <fullName evidence="2">FkbM family methyltransferase</fullName>
    </submittedName>
</protein>
<dbReference type="NCBIfam" id="TIGR01444">
    <property type="entry name" value="fkbM_fam"/>
    <property type="match status" value="1"/>
</dbReference>
<dbReference type="InterPro" id="IPR052514">
    <property type="entry name" value="SAM-dependent_MTase"/>
</dbReference>
<dbReference type="EMBL" id="JACIDX010000004">
    <property type="protein sequence ID" value="MBB3954532.1"/>
    <property type="molecule type" value="Genomic_DNA"/>
</dbReference>
<dbReference type="GO" id="GO:0008168">
    <property type="term" value="F:methyltransferase activity"/>
    <property type="evidence" value="ECO:0007669"/>
    <property type="project" value="UniProtKB-KW"/>
</dbReference>
<proteinExistence type="predicted"/>
<reference evidence="2 3" key="1">
    <citation type="submission" date="2020-08" db="EMBL/GenBank/DDBJ databases">
        <title>Genomic Encyclopedia of Type Strains, Phase IV (KMG-IV): sequencing the most valuable type-strain genomes for metagenomic binning, comparative biology and taxonomic classification.</title>
        <authorList>
            <person name="Goeker M."/>
        </authorList>
    </citation>
    <scope>NUCLEOTIDE SEQUENCE [LARGE SCALE GENOMIC DNA]</scope>
    <source>
        <strain evidence="2 3">DSM 27057</strain>
    </source>
</reference>
<feature type="domain" description="Methyltransferase FkbM" evidence="1">
    <location>
        <begin position="81"/>
        <end position="244"/>
    </location>
</feature>
<accession>A0A7W6CN39</accession>
<comment type="caution">
    <text evidence="2">The sequence shown here is derived from an EMBL/GenBank/DDBJ whole genome shotgun (WGS) entry which is preliminary data.</text>
</comment>
<keyword evidence="2" id="KW-0808">Transferase</keyword>
<dbReference type="RefSeq" id="WP_183624067.1">
    <property type="nucleotide sequence ID" value="NZ_JACIDX010000004.1"/>
</dbReference>
<evidence type="ECO:0000313" key="3">
    <source>
        <dbReference type="Proteomes" id="UP000548867"/>
    </source>
</evidence>
<organism evidence="2 3">
    <name type="scientific">Novosphingobium sediminicola</name>
    <dbReference type="NCBI Taxonomy" id="563162"/>
    <lineage>
        <taxon>Bacteria</taxon>
        <taxon>Pseudomonadati</taxon>
        <taxon>Pseudomonadota</taxon>
        <taxon>Alphaproteobacteria</taxon>
        <taxon>Sphingomonadales</taxon>
        <taxon>Sphingomonadaceae</taxon>
        <taxon>Novosphingobium</taxon>
    </lineage>
</organism>
<dbReference type="Pfam" id="PF05050">
    <property type="entry name" value="Methyltransf_21"/>
    <property type="match status" value="1"/>
</dbReference>
<dbReference type="AlphaFoldDB" id="A0A7W6CN39"/>
<evidence type="ECO:0000313" key="2">
    <source>
        <dbReference type="EMBL" id="MBB3954532.1"/>
    </source>
</evidence>
<dbReference type="InterPro" id="IPR029063">
    <property type="entry name" value="SAM-dependent_MTases_sf"/>
</dbReference>
<dbReference type="PANTHER" id="PTHR34203:SF15">
    <property type="entry name" value="SLL1173 PROTEIN"/>
    <property type="match status" value="1"/>
</dbReference>
<keyword evidence="3" id="KW-1185">Reference proteome</keyword>
<gene>
    <name evidence="2" type="ORF">GGR38_001459</name>
</gene>
<dbReference type="SUPFAM" id="SSF53335">
    <property type="entry name" value="S-adenosyl-L-methionine-dependent methyltransferases"/>
    <property type="match status" value="1"/>
</dbReference>
<sequence length="286" mass="32042">MFDLAGLFSRFFSKVPESEQHVFCQYVGDDTILTGGHDELFLYLDGRDASLTPCLLRDREWEPAIRNWLALNVRLGTCFVDIGGNIGFHALTAARHVGSDGLVVAFEPQERLLNLFKRSISANVMSGYVHGWRLAIGDRHDHVHLGKFEHLTGSATLTGNELIVEREAVEMVPLPLALERVEAKVGRPCVPGTIKIDVEGFEVEVWEGMKVWTRGQSDLAIILEFSPVSYRDRGNDPHALLEDFAAHDFSIALLERDGSTRDLPRSEWVDMASSRQQFDLVLRKGA</sequence>
<evidence type="ECO:0000259" key="1">
    <source>
        <dbReference type="Pfam" id="PF05050"/>
    </source>
</evidence>
<dbReference type="InterPro" id="IPR006342">
    <property type="entry name" value="FkbM_mtfrase"/>
</dbReference>
<name>A0A7W6CN39_9SPHN</name>
<dbReference type="PANTHER" id="PTHR34203">
    <property type="entry name" value="METHYLTRANSFERASE, FKBM FAMILY PROTEIN"/>
    <property type="match status" value="1"/>
</dbReference>
<dbReference type="GO" id="GO:0032259">
    <property type="term" value="P:methylation"/>
    <property type="evidence" value="ECO:0007669"/>
    <property type="project" value="UniProtKB-KW"/>
</dbReference>
<keyword evidence="2" id="KW-0489">Methyltransferase</keyword>